<evidence type="ECO:0000256" key="1">
    <source>
        <dbReference type="SAM" id="MobiDB-lite"/>
    </source>
</evidence>
<gene>
    <name evidence="2" type="ORF">SMAX5B_001794</name>
</gene>
<feature type="region of interest" description="Disordered" evidence="1">
    <location>
        <begin position="1"/>
        <end position="25"/>
    </location>
</feature>
<keyword evidence="3" id="KW-1185">Reference proteome</keyword>
<protein>
    <submittedName>
        <fullName evidence="2">Uncharacterized protein</fullName>
    </submittedName>
</protein>
<accession>A0A2U9CYF0</accession>
<dbReference type="AlphaFoldDB" id="A0A2U9CYF0"/>
<reference evidence="2 3" key="1">
    <citation type="submission" date="2017-12" db="EMBL/GenBank/DDBJ databases">
        <title>Integrating genomic resources of turbot (Scophthalmus maximus) in depth evaluation of genetic and physical mapping variation across individuals.</title>
        <authorList>
            <person name="Martinez P."/>
        </authorList>
    </citation>
    <scope>NUCLEOTIDE SEQUENCE [LARGE SCALE GENOMIC DNA]</scope>
</reference>
<name>A0A2U9CYF0_SCOMX</name>
<proteinExistence type="predicted"/>
<evidence type="ECO:0000313" key="3">
    <source>
        <dbReference type="Proteomes" id="UP000246464"/>
    </source>
</evidence>
<evidence type="ECO:0000313" key="2">
    <source>
        <dbReference type="EMBL" id="AWP21080.1"/>
    </source>
</evidence>
<sequence length="80" mass="9273">MQTRRSRKEHQNLRAVGTTTSGRHKRAREVFTVSAARSAEMAAHFWGVRLRLKKNNNRFIRNMSHMPQFGGDVPAMSRIH</sequence>
<dbReference type="Proteomes" id="UP000246464">
    <property type="component" value="Chromosome 21"/>
</dbReference>
<organism evidence="2 3">
    <name type="scientific">Scophthalmus maximus</name>
    <name type="common">Turbot</name>
    <name type="synonym">Psetta maxima</name>
    <dbReference type="NCBI Taxonomy" id="52904"/>
    <lineage>
        <taxon>Eukaryota</taxon>
        <taxon>Metazoa</taxon>
        <taxon>Chordata</taxon>
        <taxon>Craniata</taxon>
        <taxon>Vertebrata</taxon>
        <taxon>Euteleostomi</taxon>
        <taxon>Actinopterygii</taxon>
        <taxon>Neopterygii</taxon>
        <taxon>Teleostei</taxon>
        <taxon>Neoteleostei</taxon>
        <taxon>Acanthomorphata</taxon>
        <taxon>Carangaria</taxon>
        <taxon>Pleuronectiformes</taxon>
        <taxon>Pleuronectoidei</taxon>
        <taxon>Scophthalmidae</taxon>
        <taxon>Scophthalmus</taxon>
    </lineage>
</organism>
<dbReference type="EMBL" id="CP026263">
    <property type="protein sequence ID" value="AWP21080.1"/>
    <property type="molecule type" value="Genomic_DNA"/>
</dbReference>